<evidence type="ECO:0000313" key="11">
    <source>
        <dbReference type="EMBL" id="KAH9584923.1"/>
    </source>
</evidence>
<gene>
    <name evidence="11" type="ORF">MS3_00010772</name>
</gene>
<organism evidence="11 12">
    <name type="scientific">Schistosoma haematobium</name>
    <name type="common">Blood fluke</name>
    <dbReference type="NCBI Taxonomy" id="6185"/>
    <lineage>
        <taxon>Eukaryota</taxon>
        <taxon>Metazoa</taxon>
        <taxon>Spiralia</taxon>
        <taxon>Lophotrochozoa</taxon>
        <taxon>Platyhelminthes</taxon>
        <taxon>Trematoda</taxon>
        <taxon>Digenea</taxon>
        <taxon>Strigeidida</taxon>
        <taxon>Schistosomatoidea</taxon>
        <taxon>Schistosomatidae</taxon>
        <taxon>Schistosoma</taxon>
    </lineage>
</organism>
<dbReference type="GO" id="GO:0005886">
    <property type="term" value="C:plasma membrane"/>
    <property type="evidence" value="ECO:0007669"/>
    <property type="project" value="TreeGrafter"/>
</dbReference>
<feature type="transmembrane region" description="Helical" evidence="9">
    <location>
        <begin position="286"/>
        <end position="304"/>
    </location>
</feature>
<evidence type="ECO:0000256" key="8">
    <source>
        <dbReference type="SAM" id="MobiDB-lite"/>
    </source>
</evidence>
<sequence length="1296" mass="149160">MIFQQDFNTPHIFSPIPMTTPQPFSPKTTTILSREERMRLRKQERRRRKLQEIKSGIKRFIAMLFSHIGLSGLVIAYTIVGGLLFGGIERGKEKEVKTLAYEYRIDASNEFLQLVFGELHSYLAKQRQTYNDTIAFLEFVIDFLEKEKPKKKTYSVENITDNLDYRDINHENNTEILITTDLINRSTFNNFENINLNSSMKTNYFSNLSKLNTPKNSAGLYYKNVTNTVSELELDNIRGEYSLKAQFVLLLRGRVQIALMEFTKRVVDFIETDGWNGNDSMEDLKWSFAGSVLYAITVITTIGYGHATPKTNLGKFMTIIYALIGIPLMFLYLSNIGDYLADIFRVIYSRTCRTSCERFCSASIFNNHNNNKQIEQMNKFINNNNLQQNEPVDNDPIVNPTHSHGRRRKRIILPPFNTKINDYDTSMNNNNNNNNNNYNHIINKVNCTNKKTKNDPANLNEIDNKTNVTMEATTTTSSFNNKKIKLFHYLKNKQFFIKFLKYSQKSCAFIKKSCMLPFDRSNNTIALTQKAKNYLHELFHPPFSWLQKMMRTIICKNQFKSSPVSMNDNTDNKCINYPNIFFQNIHQGSEFDLMHNNPISTINSNTINNFSHQTTTLNNQIDILSCRTTALVESNNFNDNNASTHYYDSKQLYKQLTKKNILSNQTMKYKHYSTLPLVTNTLSNTFNSSGYIFTSPKCISTVETLPIFNQSNLYHLQNDSTKYFTYDGQHRKFYLMARYLRSAQRQRRHKRRVQKRLQEQERSEKKRLENEKLYGTLFSHQSNQIIDDKRQNIHKIKSLTNISDDKASTGSTILSGSGMEDFSDGRIRLLCWKDIDIDLEVRSIDETYDDIHGLKNIENTKDWSTKATVDGATVIVNMNVLEPISHMNKKRSIKCSMSKIRCNHNCCKTHNSKSYINLQQSTQNNLSLVHTMTEPKNETPKYCTMSNTILSSYPQTPFEVACSSSKPFHKLLTHSISTSDKEKLYDVKPLSNSIRPNPAAIHTSYHQIPMNKLNVSKSGLSSLPIHNSLQQKQTSQIPTTSASRANIPPKLNQNLSFFPTVTLPNSFHYSQPNQCSTMSFLPESHSLQPDSFQRLLQSTVISNPFATCEDVSRDIKPEQLGRSRLSLASSRGDLDSEIVVQLSYYSQRGSKQSEDLSFFSYRDGFSAEEDVSKVTVPISLSLVIMTTYILIGAIVFSIWQDPDYLKWSYFCFITLSTIGFGDIVPGTKIDSTNPKEKMIIICLYVAIGLSVFAMCFKLMQEEVVDKMKWFALRIGILKRKETTDTTDRSLYPMSRI</sequence>
<dbReference type="KEGG" id="shx:MS3_00010772"/>
<dbReference type="EMBL" id="AMPZ03000004">
    <property type="protein sequence ID" value="KAH9584923.1"/>
    <property type="molecule type" value="Genomic_DNA"/>
</dbReference>
<evidence type="ECO:0000256" key="2">
    <source>
        <dbReference type="ARBA" id="ARBA00022448"/>
    </source>
</evidence>
<evidence type="ECO:0000256" key="4">
    <source>
        <dbReference type="ARBA" id="ARBA00022989"/>
    </source>
</evidence>
<dbReference type="Gene3D" id="1.10.287.70">
    <property type="match status" value="2"/>
</dbReference>
<dbReference type="Proteomes" id="UP000471633">
    <property type="component" value="Unassembled WGS sequence"/>
</dbReference>
<evidence type="ECO:0000256" key="7">
    <source>
        <dbReference type="ARBA" id="ARBA00023303"/>
    </source>
</evidence>
<dbReference type="SUPFAM" id="SSF81324">
    <property type="entry name" value="Voltage-gated potassium channels"/>
    <property type="match status" value="2"/>
</dbReference>
<keyword evidence="5" id="KW-0406">Ion transport</keyword>
<evidence type="ECO:0000256" key="3">
    <source>
        <dbReference type="ARBA" id="ARBA00022692"/>
    </source>
</evidence>
<evidence type="ECO:0000259" key="10">
    <source>
        <dbReference type="Pfam" id="PF07885"/>
    </source>
</evidence>
<keyword evidence="12" id="KW-1185">Reference proteome</keyword>
<feature type="transmembrane region" description="Helical" evidence="9">
    <location>
        <begin position="1178"/>
        <end position="1200"/>
    </location>
</feature>
<feature type="transmembrane region" description="Helical" evidence="9">
    <location>
        <begin position="1207"/>
        <end position="1226"/>
    </location>
</feature>
<feature type="transmembrane region" description="Helical" evidence="9">
    <location>
        <begin position="60"/>
        <end position="85"/>
    </location>
</feature>
<dbReference type="GO" id="GO:0015271">
    <property type="term" value="F:outward rectifier potassium channel activity"/>
    <property type="evidence" value="ECO:0007669"/>
    <property type="project" value="TreeGrafter"/>
</dbReference>
<reference evidence="11" key="1">
    <citation type="journal article" date="2012" name="Nat. Genet.">
        <title>Whole-genome sequence of Schistosoma haematobium.</title>
        <authorList>
            <person name="Young N.D."/>
            <person name="Jex A.R."/>
            <person name="Li B."/>
            <person name="Liu S."/>
            <person name="Yang L."/>
            <person name="Xiong Z."/>
            <person name="Li Y."/>
            <person name="Cantacessi C."/>
            <person name="Hall R.S."/>
            <person name="Xu X."/>
            <person name="Chen F."/>
            <person name="Wu X."/>
            <person name="Zerlotini A."/>
            <person name="Oliveira G."/>
            <person name="Hofmann A."/>
            <person name="Zhang G."/>
            <person name="Fang X."/>
            <person name="Kang Y."/>
            <person name="Campbell B.E."/>
            <person name="Loukas A."/>
            <person name="Ranganathan S."/>
            <person name="Rollinson D."/>
            <person name="Rinaldi G."/>
            <person name="Brindley P.J."/>
            <person name="Yang H."/>
            <person name="Wang J."/>
            <person name="Wang J."/>
            <person name="Gasser R.B."/>
        </authorList>
    </citation>
    <scope>NUCLEOTIDE SEQUENCE</scope>
</reference>
<feature type="compositionally biased region" description="Basic residues" evidence="8">
    <location>
        <begin position="745"/>
        <end position="755"/>
    </location>
</feature>
<dbReference type="PANTHER" id="PTHR11003">
    <property type="entry name" value="POTASSIUM CHANNEL, SUBFAMILY K"/>
    <property type="match status" value="1"/>
</dbReference>
<feature type="domain" description="Potassium channel" evidence="10">
    <location>
        <begin position="1184"/>
        <end position="1262"/>
    </location>
</feature>
<evidence type="ECO:0000256" key="5">
    <source>
        <dbReference type="ARBA" id="ARBA00023065"/>
    </source>
</evidence>
<keyword evidence="7" id="KW-0407">Ion channel</keyword>
<reference evidence="11" key="3">
    <citation type="submission" date="2021-06" db="EMBL/GenBank/DDBJ databases">
        <title>Chromosome-level genome assembly for S. haematobium.</title>
        <authorList>
            <person name="Stroehlein A.J."/>
        </authorList>
    </citation>
    <scope>NUCLEOTIDE SEQUENCE</scope>
</reference>
<reference evidence="11" key="4">
    <citation type="journal article" date="2022" name="PLoS Pathog.">
        <title>Chromosome-level genome of Schistosoma haematobium underpins genome-wide explorations of molecular variation.</title>
        <authorList>
            <person name="Stroehlein A.J."/>
            <person name="Korhonen P.K."/>
            <person name="Lee V.V."/>
            <person name="Ralph S.A."/>
            <person name="Mentink-Kane M."/>
            <person name="You H."/>
            <person name="McManus D.P."/>
            <person name="Tchuente L.T."/>
            <person name="Stothard J.R."/>
            <person name="Kaur P."/>
            <person name="Dudchenko O."/>
            <person name="Aiden E.L."/>
            <person name="Yang B."/>
            <person name="Yang H."/>
            <person name="Emery A.M."/>
            <person name="Webster B.L."/>
            <person name="Brindley P.J."/>
            <person name="Rollinson D."/>
            <person name="Chang B.C.H."/>
            <person name="Gasser R.B."/>
            <person name="Young N.D."/>
        </authorList>
    </citation>
    <scope>NUCLEOTIDE SEQUENCE</scope>
</reference>
<dbReference type="GeneID" id="24589142"/>
<keyword evidence="2" id="KW-0813">Transport</keyword>
<evidence type="ECO:0000256" key="9">
    <source>
        <dbReference type="SAM" id="Phobius"/>
    </source>
</evidence>
<evidence type="ECO:0000313" key="12">
    <source>
        <dbReference type="Proteomes" id="UP000471633"/>
    </source>
</evidence>
<reference evidence="11" key="2">
    <citation type="journal article" date="2019" name="Gigascience">
        <title>High-quality Schistosoma haematobium genome achieved by single-molecule and long-range sequencing.</title>
        <authorList>
            <person name="Stroehlein A.J."/>
            <person name="Korhonen P.K."/>
            <person name="Chong T.M."/>
            <person name="Lim Y.L."/>
            <person name="Chan K.G."/>
            <person name="Webster B."/>
            <person name="Rollinson D."/>
            <person name="Brindley P.J."/>
            <person name="Gasser R.B."/>
            <person name="Young N.D."/>
        </authorList>
    </citation>
    <scope>NUCLEOTIDE SEQUENCE</scope>
</reference>
<dbReference type="InterPro" id="IPR003280">
    <property type="entry name" value="2pore_dom_K_chnl"/>
</dbReference>
<feature type="transmembrane region" description="Helical" evidence="9">
    <location>
        <begin position="316"/>
        <end position="333"/>
    </location>
</feature>
<dbReference type="RefSeq" id="XP_051067660.1">
    <property type="nucleotide sequence ID" value="XM_051219173.1"/>
</dbReference>
<feature type="region of interest" description="Disordered" evidence="8">
    <location>
        <begin position="745"/>
        <end position="764"/>
    </location>
</feature>
<dbReference type="CTD" id="24589142"/>
<keyword evidence="4 9" id="KW-1133">Transmembrane helix</keyword>
<dbReference type="GO" id="GO:0022841">
    <property type="term" value="F:potassium ion leak channel activity"/>
    <property type="evidence" value="ECO:0007669"/>
    <property type="project" value="TreeGrafter"/>
</dbReference>
<comment type="subcellular location">
    <subcellularLocation>
        <location evidence="1">Membrane</location>
        <topology evidence="1">Multi-pass membrane protein</topology>
    </subcellularLocation>
</comment>
<name>A0A922IQT7_SCHHA</name>
<evidence type="ECO:0000256" key="6">
    <source>
        <dbReference type="ARBA" id="ARBA00023136"/>
    </source>
</evidence>
<protein>
    <recommendedName>
        <fullName evidence="10">Potassium channel domain-containing protein</fullName>
    </recommendedName>
</protein>
<keyword evidence="3 9" id="KW-0812">Transmembrane</keyword>
<dbReference type="Pfam" id="PF07885">
    <property type="entry name" value="Ion_trans_2"/>
    <property type="match status" value="2"/>
</dbReference>
<proteinExistence type="predicted"/>
<feature type="domain" description="Potassium channel" evidence="10">
    <location>
        <begin position="280"/>
        <end position="340"/>
    </location>
</feature>
<evidence type="ECO:0000256" key="1">
    <source>
        <dbReference type="ARBA" id="ARBA00004141"/>
    </source>
</evidence>
<dbReference type="PANTHER" id="PTHR11003:SF334">
    <property type="entry name" value="FI03418P"/>
    <property type="match status" value="1"/>
</dbReference>
<keyword evidence="6 9" id="KW-0472">Membrane</keyword>
<comment type="caution">
    <text evidence="11">The sequence shown here is derived from an EMBL/GenBank/DDBJ whole genome shotgun (WGS) entry which is preliminary data.</text>
</comment>
<feature type="transmembrane region" description="Helical" evidence="9">
    <location>
        <begin position="1238"/>
        <end position="1259"/>
    </location>
</feature>
<accession>A0A922IQT7</accession>
<dbReference type="InterPro" id="IPR013099">
    <property type="entry name" value="K_chnl_dom"/>
</dbReference>
<dbReference type="GO" id="GO:0030322">
    <property type="term" value="P:stabilization of membrane potential"/>
    <property type="evidence" value="ECO:0007669"/>
    <property type="project" value="TreeGrafter"/>
</dbReference>